<sequence>MEIKMTVELPDHMCKHMWGEADGEMEIERGSEEVGNVHGDVIARPKKKQDNSNVHIEAIARPASKTSKGNSNLHSGAVASISQQNRNLNIAPTARPAPISNLHGAAVAPTTQNSPNSNITSNVRLTPKTIQNNCNMHNRAIAPTNQTPANNQNLAPGRTHKSSSSARTTQNPPGLTTVESSAYVNPAAGFESCPREKDRQSRLHALDLQQELRGYIREMESAGGGMGGSSSSRAGSKRSRDGDAGNERRKYPRGDYSSRRN</sequence>
<organism evidence="2 3">
    <name type="scientific">Botrytis porri</name>
    <dbReference type="NCBI Taxonomy" id="87229"/>
    <lineage>
        <taxon>Eukaryota</taxon>
        <taxon>Fungi</taxon>
        <taxon>Dikarya</taxon>
        <taxon>Ascomycota</taxon>
        <taxon>Pezizomycotina</taxon>
        <taxon>Leotiomycetes</taxon>
        <taxon>Helotiales</taxon>
        <taxon>Sclerotiniaceae</taxon>
        <taxon>Botrytis</taxon>
    </lineage>
</organism>
<feature type="region of interest" description="Disordered" evidence="1">
    <location>
        <begin position="217"/>
        <end position="261"/>
    </location>
</feature>
<dbReference type="AlphaFoldDB" id="A0A4Z1KX61"/>
<name>A0A4Z1KX61_9HELO</name>
<protein>
    <submittedName>
        <fullName evidence="2">Uncharacterized protein</fullName>
    </submittedName>
</protein>
<feature type="region of interest" description="Disordered" evidence="1">
    <location>
        <begin position="140"/>
        <end position="179"/>
    </location>
</feature>
<evidence type="ECO:0000313" key="2">
    <source>
        <dbReference type="EMBL" id="TGO89124.1"/>
    </source>
</evidence>
<reference evidence="2 3" key="1">
    <citation type="submission" date="2017-12" db="EMBL/GenBank/DDBJ databases">
        <title>Comparative genomics of Botrytis spp.</title>
        <authorList>
            <person name="Valero-Jimenez C.A."/>
            <person name="Tapia P."/>
            <person name="Veloso J."/>
            <person name="Silva-Moreno E."/>
            <person name="Staats M."/>
            <person name="Valdes J.H."/>
            <person name="Van Kan J.A.L."/>
        </authorList>
    </citation>
    <scope>NUCLEOTIDE SEQUENCE [LARGE SCALE GENOMIC DNA]</scope>
    <source>
        <strain evidence="2 3">MUCL3349</strain>
    </source>
</reference>
<proteinExistence type="predicted"/>
<keyword evidence="3" id="KW-1185">Reference proteome</keyword>
<dbReference type="Proteomes" id="UP000297280">
    <property type="component" value="Unassembled WGS sequence"/>
</dbReference>
<feature type="compositionally biased region" description="Polar residues" evidence="1">
    <location>
        <begin position="143"/>
        <end position="154"/>
    </location>
</feature>
<evidence type="ECO:0000313" key="3">
    <source>
        <dbReference type="Proteomes" id="UP000297280"/>
    </source>
</evidence>
<gene>
    <name evidence="2" type="ORF">BPOR_0124g00130</name>
</gene>
<comment type="caution">
    <text evidence="2">The sequence shown here is derived from an EMBL/GenBank/DDBJ whole genome shotgun (WGS) entry which is preliminary data.</text>
</comment>
<evidence type="ECO:0000256" key="1">
    <source>
        <dbReference type="SAM" id="MobiDB-lite"/>
    </source>
</evidence>
<dbReference type="OrthoDB" id="3562853at2759"/>
<dbReference type="EMBL" id="PQXO01000124">
    <property type="protein sequence ID" value="TGO89124.1"/>
    <property type="molecule type" value="Genomic_DNA"/>
</dbReference>
<accession>A0A4Z1KX61</accession>
<feature type="compositionally biased region" description="Basic and acidic residues" evidence="1">
    <location>
        <begin position="238"/>
        <end position="261"/>
    </location>
</feature>
<feature type="compositionally biased region" description="Polar residues" evidence="1">
    <location>
        <begin position="162"/>
        <end position="179"/>
    </location>
</feature>